<keyword evidence="2" id="KW-1185">Reference proteome</keyword>
<dbReference type="Proteomes" id="UP000054485">
    <property type="component" value="Unassembled WGS sequence"/>
</dbReference>
<evidence type="ECO:0000313" key="1">
    <source>
        <dbReference type="EMBL" id="KIK38416.1"/>
    </source>
</evidence>
<dbReference type="HOGENOM" id="CLU_2238375_0_0_1"/>
<organism evidence="1 2">
    <name type="scientific">Suillus luteus UH-Slu-Lm8-n1</name>
    <dbReference type="NCBI Taxonomy" id="930992"/>
    <lineage>
        <taxon>Eukaryota</taxon>
        <taxon>Fungi</taxon>
        <taxon>Dikarya</taxon>
        <taxon>Basidiomycota</taxon>
        <taxon>Agaricomycotina</taxon>
        <taxon>Agaricomycetes</taxon>
        <taxon>Agaricomycetidae</taxon>
        <taxon>Boletales</taxon>
        <taxon>Suillineae</taxon>
        <taxon>Suillaceae</taxon>
        <taxon>Suillus</taxon>
    </lineage>
</organism>
<name>A0A0D0A9I0_9AGAM</name>
<evidence type="ECO:0000313" key="2">
    <source>
        <dbReference type="Proteomes" id="UP000054485"/>
    </source>
</evidence>
<reference evidence="2" key="2">
    <citation type="submission" date="2015-01" db="EMBL/GenBank/DDBJ databases">
        <title>Evolutionary Origins and Diversification of the Mycorrhizal Mutualists.</title>
        <authorList>
            <consortium name="DOE Joint Genome Institute"/>
            <consortium name="Mycorrhizal Genomics Consortium"/>
            <person name="Kohler A."/>
            <person name="Kuo A."/>
            <person name="Nagy L.G."/>
            <person name="Floudas D."/>
            <person name="Copeland A."/>
            <person name="Barry K.W."/>
            <person name="Cichocki N."/>
            <person name="Veneault-Fourrey C."/>
            <person name="LaButti K."/>
            <person name="Lindquist E.A."/>
            <person name="Lipzen A."/>
            <person name="Lundell T."/>
            <person name="Morin E."/>
            <person name="Murat C."/>
            <person name="Riley R."/>
            <person name="Ohm R."/>
            <person name="Sun H."/>
            <person name="Tunlid A."/>
            <person name="Henrissat B."/>
            <person name="Grigoriev I.V."/>
            <person name="Hibbett D.S."/>
            <person name="Martin F."/>
        </authorList>
    </citation>
    <scope>NUCLEOTIDE SEQUENCE [LARGE SCALE GENOMIC DNA]</scope>
    <source>
        <strain evidence="2">UH-Slu-Lm8-n1</strain>
    </source>
</reference>
<dbReference type="EMBL" id="KN835394">
    <property type="protein sequence ID" value="KIK38416.1"/>
    <property type="molecule type" value="Genomic_DNA"/>
</dbReference>
<accession>A0A0D0A9I0</accession>
<reference evidence="1 2" key="1">
    <citation type="submission" date="2014-04" db="EMBL/GenBank/DDBJ databases">
        <authorList>
            <consortium name="DOE Joint Genome Institute"/>
            <person name="Kuo A."/>
            <person name="Ruytinx J."/>
            <person name="Rineau F."/>
            <person name="Colpaert J."/>
            <person name="Kohler A."/>
            <person name="Nagy L.G."/>
            <person name="Floudas D."/>
            <person name="Copeland A."/>
            <person name="Barry K.W."/>
            <person name="Cichocki N."/>
            <person name="Veneault-Fourrey C."/>
            <person name="LaButti K."/>
            <person name="Lindquist E.A."/>
            <person name="Lipzen A."/>
            <person name="Lundell T."/>
            <person name="Morin E."/>
            <person name="Murat C."/>
            <person name="Sun H."/>
            <person name="Tunlid A."/>
            <person name="Henrissat B."/>
            <person name="Grigoriev I.V."/>
            <person name="Hibbett D.S."/>
            <person name="Martin F."/>
            <person name="Nordberg H.P."/>
            <person name="Cantor M.N."/>
            <person name="Hua S.X."/>
        </authorList>
    </citation>
    <scope>NUCLEOTIDE SEQUENCE [LARGE SCALE GENOMIC DNA]</scope>
    <source>
        <strain evidence="1 2">UH-Slu-Lm8-n1</strain>
    </source>
</reference>
<gene>
    <name evidence="1" type="ORF">CY34DRAFT_394356</name>
</gene>
<protein>
    <submittedName>
        <fullName evidence="1">Uncharacterized protein</fullName>
    </submittedName>
</protein>
<proteinExistence type="predicted"/>
<sequence length="105" mass="11836">MKHRKRSDRRVVTRLSLLGWGGGISARVRQEAQCIHETRLLPTAGSSVEGRIVSEHRTASHIEIFVVARDELVVVKLAPHSQIAPLHSNKRWEGACHETCRRLAQ</sequence>
<dbReference type="InParanoid" id="A0A0D0A9I0"/>
<dbReference type="AlphaFoldDB" id="A0A0D0A9I0"/>